<protein>
    <recommendedName>
        <fullName evidence="7">Phosphate-specific transport system accessory protein PhoU</fullName>
    </recommendedName>
</protein>
<dbReference type="GO" id="GO:0005737">
    <property type="term" value="C:cytoplasm"/>
    <property type="evidence" value="ECO:0007669"/>
    <property type="project" value="UniProtKB-SubCell"/>
</dbReference>
<comment type="subunit">
    <text evidence="3 7">Homodimer.</text>
</comment>
<comment type="function">
    <text evidence="7">Plays a role in the regulation of phosphate uptake.</text>
</comment>
<evidence type="ECO:0000256" key="3">
    <source>
        <dbReference type="ARBA" id="ARBA00011738"/>
    </source>
</evidence>
<evidence type="ECO:0000259" key="8">
    <source>
        <dbReference type="Pfam" id="PF01895"/>
    </source>
</evidence>
<evidence type="ECO:0000313" key="9">
    <source>
        <dbReference type="EMBL" id="AGS52560.1"/>
    </source>
</evidence>
<dbReference type="Pfam" id="PF01895">
    <property type="entry name" value="PhoU"/>
    <property type="match status" value="2"/>
</dbReference>
<comment type="similarity">
    <text evidence="2 7">Belongs to the PhoU family.</text>
</comment>
<sequence>MGNRFLFSEELNQLRHNILAMSTRVEENLGKALAALRTSDAELAKQVSADDAEVDALQRKIEDDAATVIATQQPVARDLRELVSIFKITGNIERVGDHAVHLSKAAKKLAKRGDSPFRAQKHLEKMAETGQGMLRAAVSAFMAQDSQAARDAAKMDCIIDAEHEIITEDILKLMKKHPDLVKGALQILRTANQLERLGDHICNICEAVIYMIEGIHEELNE</sequence>
<evidence type="ECO:0000256" key="6">
    <source>
        <dbReference type="ARBA" id="ARBA00022592"/>
    </source>
</evidence>
<organism evidence="9">
    <name type="scientific">uncultured bacterium contig00023</name>
    <dbReference type="NCBI Taxonomy" id="1181512"/>
    <lineage>
        <taxon>Bacteria</taxon>
        <taxon>environmental samples</taxon>
    </lineage>
</organism>
<comment type="subcellular location">
    <subcellularLocation>
        <location evidence="1 7">Cytoplasm</location>
    </subcellularLocation>
</comment>
<dbReference type="NCBIfam" id="TIGR02135">
    <property type="entry name" value="phoU_full"/>
    <property type="match status" value="1"/>
</dbReference>
<dbReference type="SUPFAM" id="SSF109755">
    <property type="entry name" value="PhoU-like"/>
    <property type="match status" value="1"/>
</dbReference>
<dbReference type="PANTHER" id="PTHR42930:SF3">
    <property type="entry name" value="PHOSPHATE-SPECIFIC TRANSPORT SYSTEM ACCESSORY PROTEIN PHOU"/>
    <property type="match status" value="1"/>
</dbReference>
<reference evidence="9" key="1">
    <citation type="submission" date="2012-03" db="EMBL/GenBank/DDBJ databases">
        <title>Functional metagenomics reveals considerable lignocellulase gene clusters in the gut microbiome of a wood-feeding higher termite.</title>
        <authorList>
            <person name="Liu N."/>
        </authorList>
    </citation>
    <scope>NUCLEOTIDE SEQUENCE</scope>
</reference>
<dbReference type="PANTHER" id="PTHR42930">
    <property type="entry name" value="PHOSPHATE-SPECIFIC TRANSPORT SYSTEM ACCESSORY PROTEIN PHOU"/>
    <property type="match status" value="1"/>
</dbReference>
<evidence type="ECO:0000256" key="1">
    <source>
        <dbReference type="ARBA" id="ARBA00004496"/>
    </source>
</evidence>
<proteinExistence type="inferred from homology"/>
<dbReference type="InterPro" id="IPR038078">
    <property type="entry name" value="PhoU-like_sf"/>
</dbReference>
<dbReference type="AlphaFoldDB" id="A0A806KIA1"/>
<dbReference type="EMBL" id="JQ844201">
    <property type="protein sequence ID" value="AGS52560.1"/>
    <property type="molecule type" value="Genomic_DNA"/>
</dbReference>
<dbReference type="PIRSF" id="PIRSF003107">
    <property type="entry name" value="PhoU"/>
    <property type="match status" value="1"/>
</dbReference>
<feature type="domain" description="PhoU" evidence="8">
    <location>
        <begin position="19"/>
        <end position="105"/>
    </location>
</feature>
<dbReference type="GO" id="GO:0030643">
    <property type="term" value="P:intracellular phosphate ion homeostasis"/>
    <property type="evidence" value="ECO:0007669"/>
    <property type="project" value="InterPro"/>
</dbReference>
<keyword evidence="5 7" id="KW-0963">Cytoplasm</keyword>
<dbReference type="InterPro" id="IPR028366">
    <property type="entry name" value="PhoU"/>
</dbReference>
<keyword evidence="6 7" id="KW-0592">Phosphate transport</keyword>
<dbReference type="GO" id="GO:0006817">
    <property type="term" value="P:phosphate ion transport"/>
    <property type="evidence" value="ECO:0007669"/>
    <property type="project" value="UniProtKB-KW"/>
</dbReference>
<dbReference type="Gene3D" id="1.20.58.220">
    <property type="entry name" value="Phosphate transport system protein phou homolog 2, domain 2"/>
    <property type="match status" value="1"/>
</dbReference>
<accession>A0A806KIA1</accession>
<name>A0A806KIA1_9BACT</name>
<dbReference type="GO" id="GO:0045936">
    <property type="term" value="P:negative regulation of phosphate metabolic process"/>
    <property type="evidence" value="ECO:0007669"/>
    <property type="project" value="InterPro"/>
</dbReference>
<evidence type="ECO:0000256" key="7">
    <source>
        <dbReference type="PIRNR" id="PIRNR003107"/>
    </source>
</evidence>
<evidence type="ECO:0000256" key="2">
    <source>
        <dbReference type="ARBA" id="ARBA00008107"/>
    </source>
</evidence>
<dbReference type="FunFam" id="1.20.58.220:FF:000004">
    <property type="entry name" value="Phosphate-specific transport system accessory protein PhoU"/>
    <property type="match status" value="1"/>
</dbReference>
<evidence type="ECO:0000256" key="4">
    <source>
        <dbReference type="ARBA" id="ARBA00022448"/>
    </source>
</evidence>
<keyword evidence="4 7" id="KW-0813">Transport</keyword>
<evidence type="ECO:0000256" key="5">
    <source>
        <dbReference type="ARBA" id="ARBA00022490"/>
    </source>
</evidence>
<feature type="domain" description="PhoU" evidence="8">
    <location>
        <begin position="123"/>
        <end position="208"/>
    </location>
</feature>
<dbReference type="InterPro" id="IPR026022">
    <property type="entry name" value="PhoU_dom"/>
</dbReference>